<gene>
    <name evidence="3" type="ORF">R50_1344</name>
</gene>
<dbReference type="GO" id="GO:0004175">
    <property type="term" value="F:endopeptidase activity"/>
    <property type="evidence" value="ECO:0007669"/>
    <property type="project" value="UniProtKB-ARBA"/>
</dbReference>
<dbReference type="InterPro" id="IPR003675">
    <property type="entry name" value="Rce1/LyrA-like_dom"/>
</dbReference>
<organism evidence="3 4">
    <name type="scientific">Candidatus Hydrogenisulfobacillus filiaventi</name>
    <dbReference type="NCBI Taxonomy" id="2707344"/>
    <lineage>
        <taxon>Bacteria</taxon>
        <taxon>Bacillati</taxon>
        <taxon>Bacillota</taxon>
        <taxon>Clostridia</taxon>
        <taxon>Eubacteriales</taxon>
        <taxon>Clostridiales Family XVII. Incertae Sedis</taxon>
        <taxon>Candidatus Hydrogenisulfobacillus</taxon>
    </lineage>
</organism>
<feature type="transmembrane region" description="Helical" evidence="1">
    <location>
        <begin position="187"/>
        <end position="208"/>
    </location>
</feature>
<feature type="transmembrane region" description="Helical" evidence="1">
    <location>
        <begin position="39"/>
        <end position="56"/>
    </location>
</feature>
<accession>A0A6F8ZGE3</accession>
<keyword evidence="1" id="KW-1133">Transmembrane helix</keyword>
<dbReference type="PANTHER" id="PTHR43592">
    <property type="entry name" value="CAAX AMINO TERMINAL PROTEASE"/>
    <property type="match status" value="1"/>
</dbReference>
<keyword evidence="4" id="KW-1185">Reference proteome</keyword>
<dbReference type="Pfam" id="PF02517">
    <property type="entry name" value="Rce1-like"/>
    <property type="match status" value="1"/>
</dbReference>
<reference evidence="3 4" key="1">
    <citation type="submission" date="2020-02" db="EMBL/GenBank/DDBJ databases">
        <authorList>
            <person name="Hogendoorn C."/>
        </authorList>
    </citation>
    <scope>NUCLEOTIDE SEQUENCE [LARGE SCALE GENOMIC DNA]</scope>
    <source>
        <strain evidence="3">R501</strain>
    </source>
</reference>
<feature type="transmembrane region" description="Helical" evidence="1">
    <location>
        <begin position="315"/>
        <end position="333"/>
    </location>
</feature>
<dbReference type="AlphaFoldDB" id="A0A6F8ZGE3"/>
<protein>
    <recommendedName>
        <fullName evidence="2">CAAX prenyl protease 2/Lysostaphin resistance protein A-like domain-containing protein</fullName>
    </recommendedName>
</protein>
<feature type="transmembrane region" description="Helical" evidence="1">
    <location>
        <begin position="117"/>
        <end position="138"/>
    </location>
</feature>
<feature type="transmembrane region" description="Helical" evidence="1">
    <location>
        <begin position="84"/>
        <end position="105"/>
    </location>
</feature>
<name>A0A6F8ZGE3_9FIRM</name>
<feature type="domain" description="CAAX prenyl protease 2/Lysostaphin resistance protein A-like" evidence="2">
    <location>
        <begin position="235"/>
        <end position="322"/>
    </location>
</feature>
<feature type="transmembrane region" description="Helical" evidence="1">
    <location>
        <begin position="144"/>
        <end position="166"/>
    </location>
</feature>
<feature type="transmembrane region" description="Helical" evidence="1">
    <location>
        <begin position="228"/>
        <end position="250"/>
    </location>
</feature>
<keyword evidence="1" id="KW-0812">Transmembrane</keyword>
<dbReference type="Proteomes" id="UP000503399">
    <property type="component" value="Chromosome"/>
</dbReference>
<keyword evidence="1" id="KW-0472">Membrane</keyword>
<evidence type="ECO:0000313" key="4">
    <source>
        <dbReference type="Proteomes" id="UP000503399"/>
    </source>
</evidence>
<dbReference type="KEGG" id="hfv:R50_1344"/>
<dbReference type="EMBL" id="LR778114">
    <property type="protein sequence ID" value="CAB1128850.1"/>
    <property type="molecule type" value="Genomic_DNA"/>
</dbReference>
<sequence>MIPPGARAAGSRPAAAAAGVAWLAAGSLAVYLPARPAAVPVAGTFTWLALAVLAAWLGNRWWAGAAGGVALAVLRGGAGHWTPAAWAAGLLALPALTVTAAVLRAPRTGGPGPWEAVLPPALLLDLGLALALAAPLGPRPPGPLALGLLYALTPVAEAGFGAMVLARHQGLGDFLRTGYRLQPAGPLIRAGVWNGLGVLALTAGLTALEEAWHRFRVVSDNPFVYERSLGSHPVATILVALAAVVGAPLAEEALFRGILYGVWREYFPRPVASAAAAAVFALMHRNLSLLVPLWAAGWWFNRLYERSRSLIPSTVAHATLNGVAVLLALGAMGRL</sequence>
<dbReference type="GO" id="GO:0080120">
    <property type="term" value="P:CAAX-box protein maturation"/>
    <property type="evidence" value="ECO:0007669"/>
    <property type="project" value="UniProtKB-ARBA"/>
</dbReference>
<proteinExistence type="predicted"/>
<evidence type="ECO:0000313" key="3">
    <source>
        <dbReference type="EMBL" id="CAB1128850.1"/>
    </source>
</evidence>
<evidence type="ECO:0000259" key="2">
    <source>
        <dbReference type="Pfam" id="PF02517"/>
    </source>
</evidence>
<dbReference type="PANTHER" id="PTHR43592:SF15">
    <property type="entry name" value="CAAX AMINO TERMINAL PROTEASE FAMILY PROTEIN"/>
    <property type="match status" value="1"/>
</dbReference>
<evidence type="ECO:0000256" key="1">
    <source>
        <dbReference type="SAM" id="Phobius"/>
    </source>
</evidence>